<evidence type="ECO:0000313" key="2">
    <source>
        <dbReference type="Proteomes" id="UP000014634"/>
    </source>
</evidence>
<dbReference type="AlphaFoldDB" id="A0AA87TDW8"/>
<accession>A0AA87TDW8</accession>
<proteinExistence type="predicted"/>
<dbReference type="RefSeq" id="WP_016524256.1">
    <property type="nucleotide sequence ID" value="NZ_KE332517.1"/>
</dbReference>
<gene>
    <name evidence="1" type="ORF">HMPREF9195_02335</name>
</gene>
<evidence type="ECO:0008006" key="3">
    <source>
        <dbReference type="Google" id="ProtNLM"/>
    </source>
</evidence>
<name>A0AA87TDW8_TREMD</name>
<sequence>MNRKKIQHLLCFILLSFCIGYPLRAELVSNPSLGYTLDLPEGFRQVNSRDNSRYLYQNTIIPVGLQVALYPYQQFGTVTAAAEHIFSQLKAQKKAIQFLMQGNPALVANLQFTQQNQKQAGWLLVQPLAEQKGWLVVLTTTQAEKAQEYEPMMISCLDAVFISRQSFFEPGPMIQAVYPKEGTVKKEVLFNGKKLSVHFDRSDSEANQAVIDREFALLTRYLNSPLQQKAWQRYYRMIYRDSIARCRHLALMLEKELIEVDKEGKMPAAETIAASLLEWMQNFTYTRDESGADFLNIPAVCSDRSGDCDSRALLMSVLLQHFNIDSILMIAPEQKHAVAAVDCTGEGARFTHNGKRYLIAETTAKVALGQIAQDLADSRLWFAVDWYVPPERDEYGFGKKKE</sequence>
<evidence type="ECO:0000313" key="1">
    <source>
        <dbReference type="EMBL" id="EPF27583.1"/>
    </source>
</evidence>
<reference evidence="1 2" key="1">
    <citation type="submission" date="2013-04" db="EMBL/GenBank/DDBJ databases">
        <title>The Genome Sequence of Treponema medium ATCC 700293.</title>
        <authorList>
            <consortium name="The Broad Institute Genomics Platform"/>
            <person name="Earl A."/>
            <person name="Ward D."/>
            <person name="Feldgarden M."/>
            <person name="Gevers D."/>
            <person name="Leonetti C."/>
            <person name="Blanton J.M."/>
            <person name="Dewhirst F.E."/>
            <person name="Izard J."/>
            <person name="Walker B."/>
            <person name="Young S."/>
            <person name="Zeng Q."/>
            <person name="Gargeya S."/>
            <person name="Fitzgerald M."/>
            <person name="Haas B."/>
            <person name="Abouelleil A."/>
            <person name="Allen A.W."/>
            <person name="Alvarado L."/>
            <person name="Arachchi H.M."/>
            <person name="Berlin A.M."/>
            <person name="Chapman S.B."/>
            <person name="Gainer-Dewar J."/>
            <person name="Goldberg J."/>
            <person name="Griggs A."/>
            <person name="Gujja S."/>
            <person name="Hansen M."/>
            <person name="Howarth C."/>
            <person name="Imamovic A."/>
            <person name="Ireland A."/>
            <person name="Larimer J."/>
            <person name="McCowan C."/>
            <person name="Murphy C."/>
            <person name="Pearson M."/>
            <person name="Poon T.W."/>
            <person name="Priest M."/>
            <person name="Roberts A."/>
            <person name="Saif S."/>
            <person name="Shea T."/>
            <person name="Sisk P."/>
            <person name="Sykes S."/>
            <person name="Wortman J."/>
            <person name="Nusbaum C."/>
            <person name="Birren B."/>
        </authorList>
    </citation>
    <scope>NUCLEOTIDE SEQUENCE [LARGE SCALE GENOMIC DNA]</scope>
    <source>
        <strain evidence="1 2">ATCC 700293</strain>
    </source>
</reference>
<dbReference type="Proteomes" id="UP000014634">
    <property type="component" value="Unassembled WGS sequence"/>
</dbReference>
<dbReference type="EMBL" id="ATFE01000019">
    <property type="protein sequence ID" value="EPF27583.1"/>
    <property type="molecule type" value="Genomic_DNA"/>
</dbReference>
<protein>
    <recommendedName>
        <fullName evidence="3">Transglutaminase-like domain-containing protein</fullName>
    </recommendedName>
</protein>
<organism evidence="1 2">
    <name type="scientific">Treponema medium ATCC 700293</name>
    <dbReference type="NCBI Taxonomy" id="1125700"/>
    <lineage>
        <taxon>Bacteria</taxon>
        <taxon>Pseudomonadati</taxon>
        <taxon>Spirochaetota</taxon>
        <taxon>Spirochaetia</taxon>
        <taxon>Spirochaetales</taxon>
        <taxon>Treponemataceae</taxon>
        <taxon>Treponema</taxon>
    </lineage>
</organism>
<comment type="caution">
    <text evidence="1">The sequence shown here is derived from an EMBL/GenBank/DDBJ whole genome shotgun (WGS) entry which is preliminary data.</text>
</comment>